<evidence type="ECO:0000256" key="4">
    <source>
        <dbReference type="ARBA" id="ARBA00022840"/>
    </source>
</evidence>
<dbReference type="InterPro" id="IPR051120">
    <property type="entry name" value="ABC_AA/LPS_Transport"/>
</dbReference>
<feature type="domain" description="ABC transporter" evidence="8">
    <location>
        <begin position="2"/>
        <end position="234"/>
    </location>
</feature>
<protein>
    <recommendedName>
        <fullName evidence="7">Probable branched-chain amino acid transport ATP-binding protein LivG</fullName>
    </recommendedName>
</protein>
<dbReference type="InterPro" id="IPR032823">
    <property type="entry name" value="BCA_ABC_TP_C"/>
</dbReference>
<sequence length="234" mass="25166">MLKTENLTKRFGSVVAVDDVSIEIPEGEITGLIGPNGAGKTTLFNLITGFYTPSNGTVTYKGENITNVAPHEISKKGVSRTFQVPKPLNQLSVTENVVVGALGEGKGRQAAMEKANDTLDRVNFQGDYSMTANSLNVGQLKRLEIAKAVATDPDLLMLDEAVAGLNPDERGKLVDVIEKLNNQGITILMVEHVMEVVMGLSNRVIVLDEGKVLAEGTPEEVQNDDEVIEVYLGT</sequence>
<evidence type="ECO:0000259" key="8">
    <source>
        <dbReference type="PROSITE" id="PS50893"/>
    </source>
</evidence>
<keyword evidence="10" id="KW-1185">Reference proteome</keyword>
<dbReference type="GO" id="GO:0005524">
    <property type="term" value="F:ATP binding"/>
    <property type="evidence" value="ECO:0007669"/>
    <property type="project" value="UniProtKB-KW"/>
</dbReference>
<evidence type="ECO:0000313" key="9">
    <source>
        <dbReference type="EMBL" id="MFD1687250.1"/>
    </source>
</evidence>
<dbReference type="InterPro" id="IPR027417">
    <property type="entry name" value="P-loop_NTPase"/>
</dbReference>
<keyword evidence="3" id="KW-0547">Nucleotide-binding</keyword>
<evidence type="ECO:0000256" key="6">
    <source>
        <dbReference type="ARBA" id="ARBA00056071"/>
    </source>
</evidence>
<gene>
    <name evidence="9" type="ORF">ACFSAS_16750</name>
</gene>
<dbReference type="InterPro" id="IPR003439">
    <property type="entry name" value="ABC_transporter-like_ATP-bd"/>
</dbReference>
<dbReference type="PROSITE" id="PS50893">
    <property type="entry name" value="ABC_TRANSPORTER_2"/>
    <property type="match status" value="1"/>
</dbReference>
<evidence type="ECO:0000313" key="10">
    <source>
        <dbReference type="Proteomes" id="UP001597092"/>
    </source>
</evidence>
<evidence type="ECO:0000256" key="3">
    <source>
        <dbReference type="ARBA" id="ARBA00022741"/>
    </source>
</evidence>
<dbReference type="EMBL" id="JBHUDP010000009">
    <property type="protein sequence ID" value="MFD1687250.1"/>
    <property type="molecule type" value="Genomic_DNA"/>
</dbReference>
<dbReference type="FunFam" id="3.40.50.300:FF:000421">
    <property type="entry name" value="Branched-chain amino acid ABC transporter ATP-binding protein"/>
    <property type="match status" value="1"/>
</dbReference>
<keyword evidence="2" id="KW-0813">Transport</keyword>
<accession>A0ABD6DZB4</accession>
<dbReference type="RefSeq" id="WP_256308976.1">
    <property type="nucleotide sequence ID" value="NZ_JANHAW010000003.1"/>
</dbReference>
<dbReference type="SUPFAM" id="SSF52540">
    <property type="entry name" value="P-loop containing nucleoside triphosphate hydrolases"/>
    <property type="match status" value="1"/>
</dbReference>
<dbReference type="CDD" id="cd03219">
    <property type="entry name" value="ABC_Mj1267_LivG_branched"/>
    <property type="match status" value="1"/>
</dbReference>
<comment type="similarity">
    <text evidence="1">Belongs to the ABC transporter superfamily.</text>
</comment>
<dbReference type="Pfam" id="PF12399">
    <property type="entry name" value="BCA_ABC_TP_C"/>
    <property type="match status" value="1"/>
</dbReference>
<dbReference type="SMART" id="SM00382">
    <property type="entry name" value="AAA"/>
    <property type="match status" value="1"/>
</dbReference>
<dbReference type="AlphaFoldDB" id="A0ABD6DZB4"/>
<dbReference type="Proteomes" id="UP001597092">
    <property type="component" value="Unassembled WGS sequence"/>
</dbReference>
<comment type="function">
    <text evidence="6">Probable component of a branched-chain amino-acid transport system.</text>
</comment>
<dbReference type="PANTHER" id="PTHR45772">
    <property type="entry name" value="CONSERVED COMPONENT OF ABC TRANSPORTER FOR NATURAL AMINO ACIDS-RELATED"/>
    <property type="match status" value="1"/>
</dbReference>
<evidence type="ECO:0000256" key="2">
    <source>
        <dbReference type="ARBA" id="ARBA00022448"/>
    </source>
</evidence>
<keyword evidence="5" id="KW-0029">Amino-acid transport</keyword>
<reference evidence="9 10" key="1">
    <citation type="journal article" date="2019" name="Int. J. Syst. Evol. Microbiol.">
        <title>The Global Catalogue of Microorganisms (GCM) 10K type strain sequencing project: providing services to taxonomists for standard genome sequencing and annotation.</title>
        <authorList>
            <consortium name="The Broad Institute Genomics Platform"/>
            <consortium name="The Broad Institute Genome Sequencing Center for Infectious Disease"/>
            <person name="Wu L."/>
            <person name="Ma J."/>
        </authorList>
    </citation>
    <scope>NUCLEOTIDE SEQUENCE [LARGE SCALE GENOMIC DNA]</scope>
    <source>
        <strain evidence="9 10">CGMCC 1.10387</strain>
    </source>
</reference>
<evidence type="ECO:0000256" key="7">
    <source>
        <dbReference type="ARBA" id="ARBA00072811"/>
    </source>
</evidence>
<name>A0ABD6DZB4_9EURY</name>
<dbReference type="InterPro" id="IPR003593">
    <property type="entry name" value="AAA+_ATPase"/>
</dbReference>
<evidence type="ECO:0000256" key="5">
    <source>
        <dbReference type="ARBA" id="ARBA00022970"/>
    </source>
</evidence>
<dbReference type="PANTHER" id="PTHR45772:SF9">
    <property type="entry name" value="CONSERVED COMPONENT OF ABC TRANSPORTER FOR NATURAL AMINO ACIDS"/>
    <property type="match status" value="1"/>
</dbReference>
<comment type="caution">
    <text evidence="9">The sequence shown here is derived from an EMBL/GenBank/DDBJ whole genome shotgun (WGS) entry which is preliminary data.</text>
</comment>
<dbReference type="GO" id="GO:0006865">
    <property type="term" value="P:amino acid transport"/>
    <property type="evidence" value="ECO:0007669"/>
    <property type="project" value="UniProtKB-KW"/>
</dbReference>
<proteinExistence type="inferred from homology"/>
<organism evidence="9 10">
    <name type="scientific">Halobellus litoreus</name>
    <dbReference type="NCBI Taxonomy" id="755310"/>
    <lineage>
        <taxon>Archaea</taxon>
        <taxon>Methanobacteriati</taxon>
        <taxon>Methanobacteriota</taxon>
        <taxon>Stenosarchaea group</taxon>
        <taxon>Halobacteria</taxon>
        <taxon>Halobacteriales</taxon>
        <taxon>Haloferacaceae</taxon>
        <taxon>Halobellus</taxon>
    </lineage>
</organism>
<dbReference type="Gene3D" id="3.40.50.300">
    <property type="entry name" value="P-loop containing nucleotide triphosphate hydrolases"/>
    <property type="match status" value="1"/>
</dbReference>
<dbReference type="Pfam" id="PF00005">
    <property type="entry name" value="ABC_tran"/>
    <property type="match status" value="1"/>
</dbReference>
<evidence type="ECO:0000256" key="1">
    <source>
        <dbReference type="ARBA" id="ARBA00005417"/>
    </source>
</evidence>
<keyword evidence="4 9" id="KW-0067">ATP-binding</keyword>